<dbReference type="AlphaFoldDB" id="A0A5C6U2G9"/>
<evidence type="ECO:0008006" key="3">
    <source>
        <dbReference type="Google" id="ProtNLM"/>
    </source>
</evidence>
<reference evidence="1 2" key="1">
    <citation type="submission" date="2019-08" db="EMBL/GenBank/DDBJ databases">
        <authorList>
            <person name="Khan S.A."/>
            <person name="Jeon C.O."/>
            <person name="Jeong S.E."/>
        </authorList>
    </citation>
    <scope>NUCLEOTIDE SEQUENCE [LARGE SCALE GENOMIC DNA]</scope>
    <source>
        <strain evidence="2">IMCC1728</strain>
    </source>
</reference>
<proteinExistence type="predicted"/>
<keyword evidence="2" id="KW-1185">Reference proteome</keyword>
<dbReference type="EMBL" id="VOPW01000001">
    <property type="protein sequence ID" value="TXC65956.1"/>
    <property type="molecule type" value="Genomic_DNA"/>
</dbReference>
<evidence type="ECO:0000313" key="1">
    <source>
        <dbReference type="EMBL" id="TXC65956.1"/>
    </source>
</evidence>
<organism evidence="1 2">
    <name type="scientific">Piscinibacter aquaticus</name>
    <dbReference type="NCBI Taxonomy" id="392597"/>
    <lineage>
        <taxon>Bacteria</taxon>
        <taxon>Pseudomonadati</taxon>
        <taxon>Pseudomonadota</taxon>
        <taxon>Betaproteobacteria</taxon>
        <taxon>Burkholderiales</taxon>
        <taxon>Sphaerotilaceae</taxon>
        <taxon>Piscinibacter</taxon>
    </lineage>
</organism>
<gene>
    <name evidence="1" type="ORF">FSC37_08365</name>
</gene>
<dbReference type="Proteomes" id="UP000321832">
    <property type="component" value="Unassembled WGS sequence"/>
</dbReference>
<dbReference type="SUPFAM" id="SSF53474">
    <property type="entry name" value="alpha/beta-Hydrolases"/>
    <property type="match status" value="1"/>
</dbReference>
<accession>A0A5C6U2G9</accession>
<sequence>MAAGRPARRAPGGQRRAVPARIADARFAIDEIERRAAAGGAWARVRLGAIGFSGHSFGARLTQALAGERPTRARRAERLGATAEPRIRAFIAFSPGFNERDGLDDTTLAQRFGAITRPFLAMTGTADDAMLVGDASNAARRAVYRGLPPGQRAQLVLDGADHASFGGGTGLSGEGRLGRRSERAVALEAQHRALIAAISSDWWRWQLLGDANAAARLRAPAGPAAGDLWEQG</sequence>
<dbReference type="Gene3D" id="3.40.50.1820">
    <property type="entry name" value="alpha/beta hydrolase"/>
    <property type="match status" value="1"/>
</dbReference>
<name>A0A5C6U2G9_9BURK</name>
<protein>
    <recommendedName>
        <fullName evidence="3">Alpha/beta hydrolase</fullName>
    </recommendedName>
</protein>
<evidence type="ECO:0000313" key="2">
    <source>
        <dbReference type="Proteomes" id="UP000321832"/>
    </source>
</evidence>
<dbReference type="InterPro" id="IPR029058">
    <property type="entry name" value="AB_hydrolase_fold"/>
</dbReference>
<comment type="caution">
    <text evidence="1">The sequence shown here is derived from an EMBL/GenBank/DDBJ whole genome shotgun (WGS) entry which is preliminary data.</text>
</comment>